<reference evidence="2 3" key="1">
    <citation type="submission" date="2024-04" db="EMBL/GenBank/DDBJ databases">
        <title>Tritrichomonas musculus Genome.</title>
        <authorList>
            <person name="Alves-Ferreira E."/>
            <person name="Grigg M."/>
            <person name="Lorenzi H."/>
            <person name="Galac M."/>
        </authorList>
    </citation>
    <scope>NUCLEOTIDE SEQUENCE [LARGE SCALE GENOMIC DNA]</scope>
    <source>
        <strain evidence="2 3">EAF2021</strain>
    </source>
</reference>
<comment type="caution">
    <text evidence="2">The sequence shown here is derived from an EMBL/GenBank/DDBJ whole genome shotgun (WGS) entry which is preliminary data.</text>
</comment>
<keyword evidence="3" id="KW-1185">Reference proteome</keyword>
<dbReference type="Gene3D" id="3.40.50.1820">
    <property type="entry name" value="alpha/beta hydrolase"/>
    <property type="match status" value="1"/>
</dbReference>
<evidence type="ECO:0000259" key="1">
    <source>
        <dbReference type="Pfam" id="PF12146"/>
    </source>
</evidence>
<dbReference type="Proteomes" id="UP001470230">
    <property type="component" value="Unassembled WGS sequence"/>
</dbReference>
<dbReference type="InterPro" id="IPR022742">
    <property type="entry name" value="Hydrolase_4"/>
</dbReference>
<dbReference type="PANTHER" id="PTHR11614">
    <property type="entry name" value="PHOSPHOLIPASE-RELATED"/>
    <property type="match status" value="1"/>
</dbReference>
<evidence type="ECO:0000313" key="2">
    <source>
        <dbReference type="EMBL" id="KAK8836742.1"/>
    </source>
</evidence>
<gene>
    <name evidence="2" type="ORF">M9Y10_037259</name>
</gene>
<dbReference type="SUPFAM" id="SSF53474">
    <property type="entry name" value="alpha/beta-Hydrolases"/>
    <property type="match status" value="1"/>
</dbReference>
<protein>
    <recommendedName>
        <fullName evidence="1">Serine aminopeptidase S33 domain-containing protein</fullName>
    </recommendedName>
</protein>
<dbReference type="InterPro" id="IPR051044">
    <property type="entry name" value="MAG_DAG_Lipase"/>
</dbReference>
<name>A0ABR2GT68_9EUKA</name>
<organism evidence="2 3">
    <name type="scientific">Tritrichomonas musculus</name>
    <dbReference type="NCBI Taxonomy" id="1915356"/>
    <lineage>
        <taxon>Eukaryota</taxon>
        <taxon>Metamonada</taxon>
        <taxon>Parabasalia</taxon>
        <taxon>Tritrichomonadida</taxon>
        <taxon>Tritrichomonadidae</taxon>
        <taxon>Tritrichomonas</taxon>
    </lineage>
</organism>
<feature type="domain" description="Serine aminopeptidase S33" evidence="1">
    <location>
        <begin position="36"/>
        <end position="280"/>
    </location>
</feature>
<accession>A0ABR2GT68</accession>
<proteinExistence type="predicted"/>
<evidence type="ECO:0000313" key="3">
    <source>
        <dbReference type="Proteomes" id="UP001470230"/>
    </source>
</evidence>
<sequence length="300" mass="33748">MNCEEAVYTLDYDGESFSVNVNGFDLIGQIWKPEAAPRYIYIFIHGLGGYVTMKHDFYTLITKDNGVVYACDHIGCGKSPGPRTSVIIDEILDETLKIIKLAKEQYPTLPVVIHGHSMGGLALIKFGLTKYNEVKNDLKCVIAEAPWLSKCPQKEPNMFELAGIKFLNWIKPNLLVQTPADMPTDDLDLRYVELANKSTLGSTGITPKVYLDSVECQKFCEENKLNWPSNLPLLYQQGTGDVLVDPDLNQKWIQPLLENKEKLNLDVELKTYDKGPHMLLKSACRPSVAKDIIDFINAHI</sequence>
<dbReference type="Pfam" id="PF12146">
    <property type="entry name" value="Hydrolase_4"/>
    <property type="match status" value="1"/>
</dbReference>
<dbReference type="InterPro" id="IPR029058">
    <property type="entry name" value="AB_hydrolase_fold"/>
</dbReference>
<dbReference type="EMBL" id="JAPFFF010000063">
    <property type="protein sequence ID" value="KAK8836742.1"/>
    <property type="molecule type" value="Genomic_DNA"/>
</dbReference>